<sequence>MNESSFTPALGRFAPVRCYDTVIALPRERLWRAVEAMCVAPRAGEVIVDVGCGTGSFAVLLGRAEPGAEIVGVDPDVDVLAVAKCKAAAAGAGVRWSSGPGTRRIRRR</sequence>
<dbReference type="RefSeq" id="WP_153414645.1">
    <property type="nucleotide sequence ID" value="NZ_WEGK01000015.1"/>
</dbReference>
<dbReference type="GO" id="GO:0043770">
    <property type="term" value="F:demethylmenaquinone methyltransferase activity"/>
    <property type="evidence" value="ECO:0007669"/>
    <property type="project" value="UniProtKB-EC"/>
</dbReference>
<evidence type="ECO:0000313" key="3">
    <source>
        <dbReference type="Proteomes" id="UP000438448"/>
    </source>
</evidence>
<name>A0A7K0DC06_9NOCA</name>
<gene>
    <name evidence="2" type="primary">ubiE_6</name>
    <name evidence="2" type="ORF">NRB20_59550</name>
</gene>
<keyword evidence="2" id="KW-0808">Transferase</keyword>
<feature type="domain" description="Methyltransferase" evidence="1">
    <location>
        <begin position="47"/>
        <end position="99"/>
    </location>
</feature>
<dbReference type="InterPro" id="IPR041698">
    <property type="entry name" value="Methyltransf_25"/>
</dbReference>
<dbReference type="OrthoDB" id="9808140at2"/>
<accession>A0A7K0DC06</accession>
<keyword evidence="2" id="KW-0830">Ubiquinone</keyword>
<evidence type="ECO:0000313" key="2">
    <source>
        <dbReference type="EMBL" id="MQY22832.1"/>
    </source>
</evidence>
<dbReference type="Proteomes" id="UP000438448">
    <property type="component" value="Unassembled WGS sequence"/>
</dbReference>
<organism evidence="2 3">
    <name type="scientific">Nocardia macrotermitis</name>
    <dbReference type="NCBI Taxonomy" id="2585198"/>
    <lineage>
        <taxon>Bacteria</taxon>
        <taxon>Bacillati</taxon>
        <taxon>Actinomycetota</taxon>
        <taxon>Actinomycetes</taxon>
        <taxon>Mycobacteriales</taxon>
        <taxon>Nocardiaceae</taxon>
        <taxon>Nocardia</taxon>
    </lineage>
</organism>
<dbReference type="AlphaFoldDB" id="A0A7K0DC06"/>
<proteinExistence type="predicted"/>
<keyword evidence="2" id="KW-0489">Methyltransferase</keyword>
<protein>
    <submittedName>
        <fullName evidence="2">Ubiquinone/menaquinone biosynthesis C-methyltransferase UbiE</fullName>
        <ecNumber evidence="2">2.1.1.163</ecNumber>
    </submittedName>
</protein>
<dbReference type="Gene3D" id="3.40.50.150">
    <property type="entry name" value="Vaccinia Virus protein VP39"/>
    <property type="match status" value="1"/>
</dbReference>
<dbReference type="EMBL" id="WEGK01000015">
    <property type="protein sequence ID" value="MQY22832.1"/>
    <property type="molecule type" value="Genomic_DNA"/>
</dbReference>
<dbReference type="GO" id="GO:0032259">
    <property type="term" value="P:methylation"/>
    <property type="evidence" value="ECO:0007669"/>
    <property type="project" value="UniProtKB-KW"/>
</dbReference>
<evidence type="ECO:0000259" key="1">
    <source>
        <dbReference type="Pfam" id="PF13649"/>
    </source>
</evidence>
<dbReference type="SUPFAM" id="SSF53335">
    <property type="entry name" value="S-adenosyl-L-methionine-dependent methyltransferases"/>
    <property type="match status" value="1"/>
</dbReference>
<reference evidence="2 3" key="1">
    <citation type="submission" date="2019-10" db="EMBL/GenBank/DDBJ databases">
        <title>Nocardia macrotermitis sp. nov. and Nocardia aurantia sp. nov., isolated from the gut of fungus growing-termite Macrotermes natalensis.</title>
        <authorList>
            <person name="Benndorf R."/>
            <person name="Schwitalla J."/>
            <person name="Martin K."/>
            <person name="De Beer W."/>
            <person name="Kaster A.-K."/>
            <person name="Vollmers J."/>
            <person name="Poulsen M."/>
            <person name="Beemelmanns C."/>
        </authorList>
    </citation>
    <scope>NUCLEOTIDE SEQUENCE [LARGE SCALE GENOMIC DNA]</scope>
    <source>
        <strain evidence="2 3">RB20</strain>
    </source>
</reference>
<dbReference type="EC" id="2.1.1.163" evidence="2"/>
<keyword evidence="3" id="KW-1185">Reference proteome</keyword>
<dbReference type="InterPro" id="IPR029063">
    <property type="entry name" value="SAM-dependent_MTases_sf"/>
</dbReference>
<dbReference type="Pfam" id="PF13649">
    <property type="entry name" value="Methyltransf_25"/>
    <property type="match status" value="1"/>
</dbReference>
<comment type="caution">
    <text evidence="2">The sequence shown here is derived from an EMBL/GenBank/DDBJ whole genome shotgun (WGS) entry which is preliminary data.</text>
</comment>